<accession>A0A4R0PEW9</accession>
<name>A0A4R0PEW9_9HYPH</name>
<gene>
    <name evidence="1" type="ORF">E0D97_01555</name>
</gene>
<protein>
    <submittedName>
        <fullName evidence="1">Uncharacterized protein</fullName>
    </submittedName>
</protein>
<comment type="caution">
    <text evidence="1">The sequence shown here is derived from an EMBL/GenBank/DDBJ whole genome shotgun (WGS) entry which is preliminary data.</text>
</comment>
<dbReference type="EMBL" id="SJST01000001">
    <property type="protein sequence ID" value="TCD16151.1"/>
    <property type="molecule type" value="Genomic_DNA"/>
</dbReference>
<evidence type="ECO:0000313" key="2">
    <source>
        <dbReference type="Proteomes" id="UP000291301"/>
    </source>
</evidence>
<evidence type="ECO:0000313" key="1">
    <source>
        <dbReference type="EMBL" id="TCD16151.1"/>
    </source>
</evidence>
<dbReference type="Proteomes" id="UP000291301">
    <property type="component" value="Unassembled WGS sequence"/>
</dbReference>
<dbReference type="AlphaFoldDB" id="A0A4R0PEW9"/>
<proteinExistence type="predicted"/>
<reference evidence="1 2" key="1">
    <citation type="journal article" date="2015" name="Antonie Van Leeuwenhoek">
        <title>Oricola cellulosilytica gen. nov., sp. nov., a cellulose-degrading bacterium of the family Phyllobacteriaceae isolated from surface seashore water, and emended descriptions of Mesorhizobium loti and Phyllobacterium myrsinacearum.</title>
        <authorList>
            <person name="Hameed A."/>
            <person name="Shahina M."/>
            <person name="Lai W.A."/>
            <person name="Lin S.Y."/>
            <person name="Young L.S."/>
            <person name="Liu Y.C."/>
            <person name="Hsu Y.H."/>
            <person name="Young C.C."/>
        </authorList>
    </citation>
    <scope>NUCLEOTIDE SEQUENCE [LARGE SCALE GENOMIC DNA]</scope>
    <source>
        <strain evidence="1 2">KCTC 52183</strain>
    </source>
</reference>
<sequence length="155" mass="17060">MIAAATFGPSRADRSPTERADALPFVGALRLPAYCGRELRYVRSDAFGRSVLWVHDAQVYSHLGQPSLSFRFSGRSATRFTARISLCETLPVSGRVHGLRCYLAELTVEHDNVSLPLPVWLAESSPDNPDLHLARSEAEALSLGLIRSELGRCPR</sequence>
<keyword evidence="2" id="KW-1185">Reference proteome</keyword>
<dbReference type="RefSeq" id="WP_131564758.1">
    <property type="nucleotide sequence ID" value="NZ_JAINFK010000001.1"/>
</dbReference>
<organism evidence="1 2">
    <name type="scientific">Oricola cellulosilytica</name>
    <dbReference type="NCBI Taxonomy" id="1429082"/>
    <lineage>
        <taxon>Bacteria</taxon>
        <taxon>Pseudomonadati</taxon>
        <taxon>Pseudomonadota</taxon>
        <taxon>Alphaproteobacteria</taxon>
        <taxon>Hyphomicrobiales</taxon>
        <taxon>Ahrensiaceae</taxon>
        <taxon>Oricola</taxon>
    </lineage>
</organism>